<sequence>MAMLDLSILTLGYRLIKPIIPAATELVMAPATERQRTTTIRTKGSTESVATGRDLVTMPFKSMTIVPTVASLKFLSIREVPRMNATIITLTATRLGSKHNLKQGLLAREEPVRAKDRLRSMHTQSAPTLPKVPMLSPTKEAAEDFRDVRLKLRPTGSTPRQSKIKPADTVQAEEEDFRDTKKRLSHYSPAPKEPSISMAFKYAEENPQTAPSSCTLPGHEETAPVEQQPVKHQNIGSKSVLSPRVESSATDKGASREAPRRSSGKPVQQPGEDTISEGQKDWKNKYDKLKQKLDAQNEADNLGLEGLTIVLHMKGRDDLVINTDLRNLE</sequence>
<accession>A0A9P5CV61</accession>
<evidence type="ECO:0000313" key="3">
    <source>
        <dbReference type="Proteomes" id="UP000803844"/>
    </source>
</evidence>
<dbReference type="EMBL" id="MU032344">
    <property type="protein sequence ID" value="KAF3770540.1"/>
    <property type="molecule type" value="Genomic_DNA"/>
</dbReference>
<comment type="caution">
    <text evidence="2">The sequence shown here is derived from an EMBL/GenBank/DDBJ whole genome shotgun (WGS) entry which is preliminary data.</text>
</comment>
<dbReference type="OrthoDB" id="5209965at2759"/>
<evidence type="ECO:0000256" key="1">
    <source>
        <dbReference type="SAM" id="MobiDB-lite"/>
    </source>
</evidence>
<feature type="region of interest" description="Disordered" evidence="1">
    <location>
        <begin position="151"/>
        <end position="282"/>
    </location>
</feature>
<organism evidence="2 3">
    <name type="scientific">Cryphonectria parasitica (strain ATCC 38755 / EP155)</name>
    <dbReference type="NCBI Taxonomy" id="660469"/>
    <lineage>
        <taxon>Eukaryota</taxon>
        <taxon>Fungi</taxon>
        <taxon>Dikarya</taxon>
        <taxon>Ascomycota</taxon>
        <taxon>Pezizomycotina</taxon>
        <taxon>Sordariomycetes</taxon>
        <taxon>Sordariomycetidae</taxon>
        <taxon>Diaporthales</taxon>
        <taxon>Cryphonectriaceae</taxon>
        <taxon>Cryphonectria-Endothia species complex</taxon>
        <taxon>Cryphonectria</taxon>
    </lineage>
</organism>
<evidence type="ECO:0000313" key="2">
    <source>
        <dbReference type="EMBL" id="KAF3770540.1"/>
    </source>
</evidence>
<feature type="compositionally biased region" description="Polar residues" evidence="1">
    <location>
        <begin position="206"/>
        <end position="215"/>
    </location>
</feature>
<dbReference type="GeneID" id="63842155"/>
<dbReference type="Proteomes" id="UP000803844">
    <property type="component" value="Unassembled WGS sequence"/>
</dbReference>
<gene>
    <name evidence="2" type="ORF">M406DRAFT_66939</name>
</gene>
<name>A0A9P5CV61_CRYP1</name>
<reference evidence="2" key="1">
    <citation type="journal article" date="2020" name="Phytopathology">
        <title>Genome sequence of the chestnut blight fungus Cryphonectria parasitica EP155: A fundamental resource for an archetypical invasive plant pathogen.</title>
        <authorList>
            <person name="Crouch J.A."/>
            <person name="Dawe A."/>
            <person name="Aerts A."/>
            <person name="Barry K."/>
            <person name="Churchill A.C.L."/>
            <person name="Grimwood J."/>
            <person name="Hillman B."/>
            <person name="Milgroom M.G."/>
            <person name="Pangilinan J."/>
            <person name="Smith M."/>
            <person name="Salamov A."/>
            <person name="Schmutz J."/>
            <person name="Yadav J."/>
            <person name="Grigoriev I.V."/>
            <person name="Nuss D."/>
        </authorList>
    </citation>
    <scope>NUCLEOTIDE SEQUENCE</scope>
    <source>
        <strain evidence="2">EP155</strain>
    </source>
</reference>
<dbReference type="AlphaFoldDB" id="A0A9P5CV61"/>
<keyword evidence="3" id="KW-1185">Reference proteome</keyword>
<protein>
    <submittedName>
        <fullName evidence="2">Uncharacterized protein</fullName>
    </submittedName>
</protein>
<proteinExistence type="predicted"/>
<dbReference type="RefSeq" id="XP_040781501.1">
    <property type="nucleotide sequence ID" value="XM_040925026.1"/>
</dbReference>
<feature type="compositionally biased region" description="Polar residues" evidence="1">
    <location>
        <begin position="230"/>
        <end position="250"/>
    </location>
</feature>